<feature type="transmembrane region" description="Helical" evidence="1">
    <location>
        <begin position="156"/>
        <end position="174"/>
    </location>
</feature>
<dbReference type="eggNOG" id="ENOG5032X7I">
    <property type="taxonomic scope" value="Bacteria"/>
</dbReference>
<feature type="transmembrane region" description="Helical" evidence="1">
    <location>
        <begin position="227"/>
        <end position="248"/>
    </location>
</feature>
<feature type="transmembrane region" description="Helical" evidence="1">
    <location>
        <begin position="77"/>
        <end position="97"/>
    </location>
</feature>
<dbReference type="RefSeq" id="WP_011715026.1">
    <property type="nucleotide sequence ID" value="NC_008576.1"/>
</dbReference>
<feature type="transmembrane region" description="Helical" evidence="1">
    <location>
        <begin position="433"/>
        <end position="452"/>
    </location>
</feature>
<dbReference type="HOGENOM" id="CLU_592762_0_0_5"/>
<feature type="transmembrane region" description="Helical" evidence="1">
    <location>
        <begin position="41"/>
        <end position="65"/>
    </location>
</feature>
<feature type="transmembrane region" description="Helical" evidence="1">
    <location>
        <begin position="117"/>
        <end position="136"/>
    </location>
</feature>
<name>A0LDC7_MAGMM</name>
<reference evidence="3" key="1">
    <citation type="journal article" date="2009" name="Appl. Environ. Microbiol.">
        <title>Complete genome sequence of the chemolithoautotrophic marine magnetotactic coccus strain MC-1.</title>
        <authorList>
            <person name="Schubbe S."/>
            <person name="Williams T.J."/>
            <person name="Xie G."/>
            <person name="Kiss H.E."/>
            <person name="Brettin T.S."/>
            <person name="Martinez D."/>
            <person name="Ross C.A."/>
            <person name="Schuler D."/>
            <person name="Cox B.L."/>
            <person name="Nealson K.H."/>
            <person name="Bazylinski D.A."/>
        </authorList>
    </citation>
    <scope>NUCLEOTIDE SEQUENCE [LARGE SCALE GENOMIC DNA]</scope>
    <source>
        <strain evidence="3">ATCC BAA-1437 / JCM 17883 / MC-1</strain>
    </source>
</reference>
<proteinExistence type="predicted"/>
<keyword evidence="1" id="KW-0472">Membrane</keyword>
<evidence type="ECO:0000256" key="1">
    <source>
        <dbReference type="SAM" id="Phobius"/>
    </source>
</evidence>
<dbReference type="Proteomes" id="UP000002586">
    <property type="component" value="Chromosome"/>
</dbReference>
<organism evidence="2 3">
    <name type="scientific">Magnetococcus marinus (strain ATCC BAA-1437 / JCM 17883 / MC-1)</name>
    <dbReference type="NCBI Taxonomy" id="156889"/>
    <lineage>
        <taxon>Bacteria</taxon>
        <taxon>Pseudomonadati</taxon>
        <taxon>Pseudomonadota</taxon>
        <taxon>Magnetococcia</taxon>
        <taxon>Magnetococcales</taxon>
        <taxon>Magnetococcaceae</taxon>
        <taxon>Magnetococcus</taxon>
    </lineage>
</organism>
<dbReference type="AlphaFoldDB" id="A0LDC7"/>
<feature type="transmembrane region" description="Helical" evidence="1">
    <location>
        <begin position="379"/>
        <end position="402"/>
    </location>
</feature>
<keyword evidence="1" id="KW-1133">Transmembrane helix</keyword>
<gene>
    <name evidence="2" type="ordered locus">Mmc1_3485</name>
</gene>
<reference evidence="2 3" key="2">
    <citation type="journal article" date="2012" name="Int. J. Syst. Evol. Microbiol.">
        <title>Magnetococcus marinus gen. nov., sp. nov., a marine, magnetotactic bacterium that represents a novel lineage (Magnetococcaceae fam. nov.; Magnetococcales ord. nov.) at the base of the Alphaproteobacteria.</title>
        <authorList>
            <person name="Bazylinski D.A."/>
            <person name="Williams T.J."/>
            <person name="Lefevre C.T."/>
            <person name="Berg R.J."/>
            <person name="Zhang C.L."/>
            <person name="Bowser S.S."/>
            <person name="Dean A.J."/>
            <person name="Beveridge T.J."/>
        </authorList>
    </citation>
    <scope>NUCLEOTIDE SEQUENCE [LARGE SCALE GENOMIC DNA]</scope>
    <source>
        <strain evidence="3">ATCC BAA-1437 / JCM 17883 / MC-1</strain>
    </source>
</reference>
<protein>
    <recommendedName>
        <fullName evidence="4">O-antigen polymerase</fullName>
    </recommendedName>
</protein>
<feature type="transmembrane region" description="Helical" evidence="1">
    <location>
        <begin position="409"/>
        <end position="427"/>
    </location>
</feature>
<keyword evidence="3" id="KW-1185">Reference proteome</keyword>
<evidence type="ECO:0000313" key="3">
    <source>
        <dbReference type="Proteomes" id="UP000002586"/>
    </source>
</evidence>
<dbReference type="EMBL" id="CP000471">
    <property type="protein sequence ID" value="ABK45970.1"/>
    <property type="molecule type" value="Genomic_DNA"/>
</dbReference>
<evidence type="ECO:0008006" key="4">
    <source>
        <dbReference type="Google" id="ProtNLM"/>
    </source>
</evidence>
<dbReference type="KEGG" id="mgm:Mmc1_3485"/>
<dbReference type="OrthoDB" id="1402575at2"/>
<evidence type="ECO:0000313" key="2">
    <source>
        <dbReference type="EMBL" id="ABK45970.1"/>
    </source>
</evidence>
<sequence>MLLLILTFIGLFFTAIGESFLPLVSVWVLGLIWILLPYRDSPGLIVVPLSVSFQWLQITFGIFYVPLTGIQLRPMEVDYVSFVGIGLASMVALASGINQGYRVTARWARSEQPHRALHSMISFRFLLYFNLILLYFKEDILSIIWMIPALTQPLYAIFNLKIGVLFLVVFGFIYQQKYGWVWVVVGLEVGLNFTGYFADFRISLMVFFVALLDSYVRSKSSYIHKRILLHLSILLLFTAIAGTVWTGIKSDWRTFLDYQATGQETQLDKLSMVADIIEKWRNSPKSKGTGTAFGNRIWDIYHASLVIQRVPDVVPHEDGALLMGAIRHILMPRFLFPDKPVLLSESYKVRKYAGVMVAGGEGNKTNHSFSYITESYVDFGMPLMLVPIFAFGMLFGAALGMIQSYISDYYFKIIFILALSWTSLGRFETSWTKLLGMFGTMLIYALIFYFFLRLFTPSRQKALS</sequence>
<keyword evidence="1" id="KW-0812">Transmembrane</keyword>
<accession>A0LDC7</accession>